<keyword evidence="3 5" id="KW-1133">Transmembrane helix</keyword>
<evidence type="ECO:0000313" key="7">
    <source>
        <dbReference type="EMBL" id="CAJ1407660.1"/>
    </source>
</evidence>
<feature type="transmembrane region" description="Helical" evidence="5">
    <location>
        <begin position="637"/>
        <end position="659"/>
    </location>
</feature>
<feature type="transmembrane region" description="Helical" evidence="5">
    <location>
        <begin position="614"/>
        <end position="631"/>
    </location>
</feature>
<keyword evidence="4 5" id="KW-0472">Membrane</keyword>
<name>A0AA36NCS1_9DINO</name>
<accession>A0AA36NCS1</accession>
<feature type="transmembrane region" description="Helical" evidence="5">
    <location>
        <begin position="498"/>
        <end position="516"/>
    </location>
</feature>
<dbReference type="InterPro" id="IPR020936">
    <property type="entry name" value="TrhO"/>
</dbReference>
<dbReference type="Gene3D" id="3.30.70.100">
    <property type="match status" value="1"/>
</dbReference>
<dbReference type="InterPro" id="IPR036873">
    <property type="entry name" value="Rhodanese-like_dom_sf"/>
</dbReference>
<feature type="transmembrane region" description="Helical" evidence="5">
    <location>
        <begin position="413"/>
        <end position="431"/>
    </location>
</feature>
<dbReference type="InterPro" id="IPR001763">
    <property type="entry name" value="Rhodanese-like_dom"/>
</dbReference>
<dbReference type="Pfam" id="PF00581">
    <property type="entry name" value="Rhodanese"/>
    <property type="match status" value="1"/>
</dbReference>
<dbReference type="InterPro" id="IPR002781">
    <property type="entry name" value="TM_pro_TauE-like"/>
</dbReference>
<dbReference type="PROSITE" id="PS50206">
    <property type="entry name" value="RHODANESE_3"/>
    <property type="match status" value="1"/>
</dbReference>
<evidence type="ECO:0000256" key="1">
    <source>
        <dbReference type="ARBA" id="ARBA00004141"/>
    </source>
</evidence>
<dbReference type="Pfam" id="PF17773">
    <property type="entry name" value="UPF0176_N"/>
    <property type="match status" value="1"/>
</dbReference>
<feature type="transmembrane region" description="Helical" evidence="5">
    <location>
        <begin position="349"/>
        <end position="381"/>
    </location>
</feature>
<feature type="transmembrane region" description="Helical" evidence="5">
    <location>
        <begin position="551"/>
        <end position="573"/>
    </location>
</feature>
<feature type="domain" description="Rhodanese" evidence="6">
    <location>
        <begin position="206"/>
        <end position="300"/>
    </location>
</feature>
<evidence type="ECO:0000313" key="8">
    <source>
        <dbReference type="Proteomes" id="UP001178507"/>
    </source>
</evidence>
<dbReference type="EMBL" id="CAUJNA010003683">
    <property type="protein sequence ID" value="CAJ1407660.1"/>
    <property type="molecule type" value="Genomic_DNA"/>
</dbReference>
<dbReference type="SUPFAM" id="SSF52821">
    <property type="entry name" value="Rhodanese/Cell cycle control phosphatase"/>
    <property type="match status" value="1"/>
</dbReference>
<proteinExistence type="predicted"/>
<organism evidence="7 8">
    <name type="scientific">Effrenium voratum</name>
    <dbReference type="NCBI Taxonomy" id="2562239"/>
    <lineage>
        <taxon>Eukaryota</taxon>
        <taxon>Sar</taxon>
        <taxon>Alveolata</taxon>
        <taxon>Dinophyceae</taxon>
        <taxon>Suessiales</taxon>
        <taxon>Symbiodiniaceae</taxon>
        <taxon>Effrenium</taxon>
    </lineage>
</organism>
<sequence length="670" mass="74759">MAMLSPWPVWKTSRMPELTRRAAPRHPEARRTSWRQWSVVTGVQRLLRLLTATSLLRWRRTPTRVEYSSPELQERERTWEYRVLAFYVVRPVKRPEAEAKEHKRWCRSHGLVGRVWVSHTGINVQVSGKAADCEKYADFVAARFGAKGAPMVCKLDPVREPAFPHLRVKAKKLVSLSDELQGLDMTDRGKDLEPKEWLQRLQGLDDGQPGKVLDIRNNYEWELGHFGPAKRPNTEELREMTPESLGLEEEDKETPLYMYCTGGIRCEFFGAALRRRGFRHVYKLKGGVQHYGNTVGAENWKGRLFVFDHRNSVPVGAEGQSEMQSCSLCGGGTAEAAWKDAWDYSSMSLAMLFGSVIAGSMPLGGGVVAFPVAVLFIHFQAGEGRDFALLIQSVGMSAASFAILYTKSYLCHTWLIFCCVFFGVLGMLLGFEKPLQSRGVAIGFTTTVSCFAVAFFYSKVLSGRKSENVPHINVSPWEFLEHQQFQHGRGWQYFGRHVPWVLTFLVAIFGVVGGYLSSNHGSGADMCSYIFGVFIWNYLAPESAQMSETMLTASSVVIMAVCSLVGSLVRALTGDISNQVLLCWAACAPIVVIGAPLGSLFLTSRMALILRRCFFVFVLVMFVSMGIWSLSDDLASWLAVAAALAMTIFCLATHFACFVQGPQKVDLPQV</sequence>
<evidence type="ECO:0000256" key="2">
    <source>
        <dbReference type="ARBA" id="ARBA00022692"/>
    </source>
</evidence>
<dbReference type="AlphaFoldDB" id="A0AA36NCS1"/>
<evidence type="ECO:0000256" key="4">
    <source>
        <dbReference type="ARBA" id="ARBA00023136"/>
    </source>
</evidence>
<feature type="transmembrane region" description="Helical" evidence="5">
    <location>
        <begin position="579"/>
        <end position="602"/>
    </location>
</feature>
<comment type="subcellular location">
    <subcellularLocation>
        <location evidence="1">Membrane</location>
        <topology evidence="1">Multi-pass membrane protein</topology>
    </subcellularLocation>
</comment>
<evidence type="ECO:0000256" key="3">
    <source>
        <dbReference type="ARBA" id="ARBA00022989"/>
    </source>
</evidence>
<dbReference type="PANTHER" id="PTHR43268:SF3">
    <property type="entry name" value="RHODANESE-LIKE DOMAIN-CONTAINING PROTEIN 7-RELATED"/>
    <property type="match status" value="1"/>
</dbReference>
<keyword evidence="8" id="KW-1185">Reference proteome</keyword>
<dbReference type="InterPro" id="IPR040503">
    <property type="entry name" value="TRHO_N"/>
</dbReference>
<dbReference type="Pfam" id="PF01925">
    <property type="entry name" value="TauE"/>
    <property type="match status" value="1"/>
</dbReference>
<protein>
    <recommendedName>
        <fullName evidence="6">Rhodanese domain-containing protein</fullName>
    </recommendedName>
</protein>
<dbReference type="PANTHER" id="PTHR43268">
    <property type="entry name" value="THIOSULFATE SULFURTRANSFERASE/RHODANESE-LIKE DOMAIN-CONTAINING PROTEIN 2"/>
    <property type="match status" value="1"/>
</dbReference>
<dbReference type="Gene3D" id="3.40.250.10">
    <property type="entry name" value="Rhodanese-like domain"/>
    <property type="match status" value="1"/>
</dbReference>
<dbReference type="Proteomes" id="UP001178507">
    <property type="component" value="Unassembled WGS sequence"/>
</dbReference>
<dbReference type="SMART" id="SM00450">
    <property type="entry name" value="RHOD"/>
    <property type="match status" value="1"/>
</dbReference>
<evidence type="ECO:0000256" key="5">
    <source>
        <dbReference type="SAM" id="Phobius"/>
    </source>
</evidence>
<comment type="caution">
    <text evidence="7">The sequence shown here is derived from an EMBL/GenBank/DDBJ whole genome shotgun (WGS) entry which is preliminary data.</text>
</comment>
<keyword evidence="2 5" id="KW-0812">Transmembrane</keyword>
<evidence type="ECO:0000259" key="6">
    <source>
        <dbReference type="PROSITE" id="PS50206"/>
    </source>
</evidence>
<feature type="transmembrane region" description="Helical" evidence="5">
    <location>
        <begin position="437"/>
        <end position="457"/>
    </location>
</feature>
<reference evidence="7" key="1">
    <citation type="submission" date="2023-08" db="EMBL/GenBank/DDBJ databases">
        <authorList>
            <person name="Chen Y."/>
            <person name="Shah S."/>
            <person name="Dougan E. K."/>
            <person name="Thang M."/>
            <person name="Chan C."/>
        </authorList>
    </citation>
    <scope>NUCLEOTIDE SEQUENCE</scope>
</reference>
<dbReference type="GO" id="GO:0016020">
    <property type="term" value="C:membrane"/>
    <property type="evidence" value="ECO:0007669"/>
    <property type="project" value="UniProtKB-SubCell"/>
</dbReference>
<gene>
    <name evidence="7" type="ORF">EVOR1521_LOCUS29301</name>
</gene>